<dbReference type="GO" id="GO:0005789">
    <property type="term" value="C:endoplasmic reticulum membrane"/>
    <property type="evidence" value="ECO:0007669"/>
    <property type="project" value="UniProtKB-SubCell"/>
</dbReference>
<dbReference type="OrthoDB" id="311279at2759"/>
<dbReference type="InterPro" id="IPR009914">
    <property type="entry name" value="DPM2"/>
</dbReference>
<evidence type="ECO:0000256" key="4">
    <source>
        <dbReference type="ARBA" id="ARBA00023136"/>
    </source>
</evidence>
<keyword evidence="5" id="KW-0256">Endoplasmic reticulum</keyword>
<dbReference type="GO" id="GO:0030234">
    <property type="term" value="F:enzyme regulator activity"/>
    <property type="evidence" value="ECO:0007669"/>
    <property type="project" value="UniProtKB-UniRule"/>
</dbReference>
<keyword evidence="3 5" id="KW-1133">Transmembrane helix</keyword>
<reference evidence="6 7" key="1">
    <citation type="submission" date="2015-08" db="EMBL/GenBank/DDBJ databases">
        <title>Next Generation Sequencing and Analysis of the Genome of Puccinia sorghi L Schw, the Causal Agent of Maize Common Rust.</title>
        <authorList>
            <person name="Rochi L."/>
            <person name="Burguener G."/>
            <person name="Darino M."/>
            <person name="Turjanski A."/>
            <person name="Kreff E."/>
            <person name="Dieguez M.J."/>
            <person name="Sacco F."/>
        </authorList>
    </citation>
    <scope>NUCLEOTIDE SEQUENCE [LARGE SCALE GENOMIC DNA]</scope>
    <source>
        <strain evidence="6 7">RO10H11247</strain>
    </source>
</reference>
<dbReference type="GO" id="GO:0180047">
    <property type="term" value="P:dolichol phosphate mannose biosynthetic process"/>
    <property type="evidence" value="ECO:0007669"/>
    <property type="project" value="InterPro"/>
</dbReference>
<comment type="function">
    <text evidence="5">Regulatory subunit of the dolichol-phosphate mannose (DPM) synthase complex; essential for the ER localization.</text>
</comment>
<dbReference type="AlphaFoldDB" id="A0A0L6VB88"/>
<keyword evidence="4 5" id="KW-0472">Membrane</keyword>
<comment type="similarity">
    <text evidence="5">Belongs to the DPM2 family.</text>
</comment>
<dbReference type="Proteomes" id="UP000037035">
    <property type="component" value="Unassembled WGS sequence"/>
</dbReference>
<evidence type="ECO:0000256" key="3">
    <source>
        <dbReference type="ARBA" id="ARBA00022989"/>
    </source>
</evidence>
<keyword evidence="2 5" id="KW-0812">Transmembrane</keyword>
<protein>
    <recommendedName>
        <fullName evidence="5">Dolichol phosphate-mannose biosynthesis regulatory protein</fullName>
    </recommendedName>
</protein>
<evidence type="ECO:0000313" key="7">
    <source>
        <dbReference type="Proteomes" id="UP000037035"/>
    </source>
</evidence>
<accession>A0A0L6VB88</accession>
<name>A0A0L6VB88_9BASI</name>
<evidence type="ECO:0000256" key="2">
    <source>
        <dbReference type="ARBA" id="ARBA00022692"/>
    </source>
</evidence>
<evidence type="ECO:0000313" key="6">
    <source>
        <dbReference type="EMBL" id="KNZ58008.1"/>
    </source>
</evidence>
<proteinExistence type="inferred from homology"/>
<organism evidence="6 7">
    <name type="scientific">Puccinia sorghi</name>
    <dbReference type="NCBI Taxonomy" id="27349"/>
    <lineage>
        <taxon>Eukaryota</taxon>
        <taxon>Fungi</taxon>
        <taxon>Dikarya</taxon>
        <taxon>Basidiomycota</taxon>
        <taxon>Pucciniomycotina</taxon>
        <taxon>Pucciniomycetes</taxon>
        <taxon>Pucciniales</taxon>
        <taxon>Pucciniaceae</taxon>
        <taxon>Puccinia</taxon>
    </lineage>
</organism>
<evidence type="ECO:0000256" key="1">
    <source>
        <dbReference type="ARBA" id="ARBA00004141"/>
    </source>
</evidence>
<dbReference type="VEuPathDB" id="FungiDB:VP01_2017g3"/>
<dbReference type="EMBL" id="LAVV01006857">
    <property type="protein sequence ID" value="KNZ58008.1"/>
    <property type="molecule type" value="Genomic_DNA"/>
</dbReference>
<sequence>MFLKGNSDKQVGFLILLLGSLGFIYYTVSSFMIILFPTETTPGKIGHYPYFMPYNLLVKIPAVGLVLFLSIIGTCISLVMIKQAVRDKMSYQSLKST</sequence>
<comment type="subunit">
    <text evidence="5">Component of the dolichol-phosphate mannose (DPM) synthase complex.</text>
</comment>
<evidence type="ECO:0000256" key="5">
    <source>
        <dbReference type="RuleBase" id="RU365084"/>
    </source>
</evidence>
<feature type="transmembrane region" description="Helical" evidence="5">
    <location>
        <begin position="56"/>
        <end position="81"/>
    </location>
</feature>
<dbReference type="Pfam" id="PF07297">
    <property type="entry name" value="DPM2"/>
    <property type="match status" value="1"/>
</dbReference>
<feature type="transmembrane region" description="Helical" evidence="5">
    <location>
        <begin position="12"/>
        <end position="36"/>
    </location>
</feature>
<comment type="caution">
    <text evidence="6">The sequence shown here is derived from an EMBL/GenBank/DDBJ whole genome shotgun (WGS) entry which is preliminary data.</text>
</comment>
<gene>
    <name evidence="6" type="ORF">VP01_2017g3</name>
</gene>
<keyword evidence="7" id="KW-1185">Reference proteome</keyword>
<dbReference type="UniPathway" id="UPA00378"/>
<comment type="pathway">
    <text evidence="5">Protein modification; protein glycosylation.</text>
</comment>
<comment type="subcellular location">
    <subcellularLocation>
        <location evidence="5">Endoplasmic reticulum membrane</location>
        <topology evidence="5">Multi-pass membrane protein</topology>
    </subcellularLocation>
    <subcellularLocation>
        <location evidence="1">Membrane</location>
        <topology evidence="1">Multi-pass membrane protein</topology>
    </subcellularLocation>
</comment>